<keyword evidence="3 10" id="KW-1003">Cell membrane</keyword>
<comment type="similarity">
    <text evidence="10">Belongs to the CbiN family.</text>
</comment>
<keyword evidence="12" id="KW-1185">Reference proteome</keyword>
<comment type="function">
    <text evidence="10">Part of the energy-coupling factor (ECF) transporter complex CbiMNOQ involved in cobalt import.</text>
</comment>
<accession>A0A0U1P337</accession>
<reference evidence="12" key="1">
    <citation type="submission" date="2015-05" db="EMBL/GenBank/DDBJ databases">
        <authorList>
            <person name="Urmite Genomes"/>
        </authorList>
    </citation>
    <scope>NUCLEOTIDE SEQUENCE [LARGE SCALE GENOMIC DNA]</scope>
    <source>
        <strain evidence="12">LF1</strain>
    </source>
</reference>
<evidence type="ECO:0000313" key="11">
    <source>
        <dbReference type="EMBL" id="CRK84705.1"/>
    </source>
</evidence>
<keyword evidence="9 10" id="KW-0170">Cobalt</keyword>
<keyword evidence="5 10" id="KW-0812">Transmembrane</keyword>
<evidence type="ECO:0000313" key="12">
    <source>
        <dbReference type="Proteomes" id="UP000199087"/>
    </source>
</evidence>
<dbReference type="NCBIfam" id="NF002780">
    <property type="entry name" value="PRK02898.1"/>
    <property type="match status" value="1"/>
</dbReference>
<evidence type="ECO:0000256" key="4">
    <source>
        <dbReference type="ARBA" id="ARBA00022573"/>
    </source>
</evidence>
<dbReference type="UniPathway" id="UPA00148"/>
<name>A0A0U1P337_9BACI</name>
<evidence type="ECO:0000256" key="7">
    <source>
        <dbReference type="ARBA" id="ARBA00023065"/>
    </source>
</evidence>
<gene>
    <name evidence="10" type="primary">cbiN</name>
    <name evidence="11" type="ORF">BN000_04751</name>
</gene>
<dbReference type="PANTHER" id="PTHR38662:SF1">
    <property type="entry name" value="COBALT TRANSPORT PROTEIN CBIN"/>
    <property type="match status" value="1"/>
</dbReference>
<dbReference type="AlphaFoldDB" id="A0A0U1P337"/>
<keyword evidence="6 10" id="KW-1133">Transmembrane helix</keyword>
<dbReference type="HAMAP" id="MF_00330">
    <property type="entry name" value="CbiN"/>
    <property type="match status" value="1"/>
</dbReference>
<keyword evidence="4 10" id="KW-0169">Cobalamin biosynthesis</keyword>
<evidence type="ECO:0000256" key="1">
    <source>
        <dbReference type="ARBA" id="ARBA00022426"/>
    </source>
</evidence>
<sequence>MNIEKKSKNLFKTNILLAFLVIFIAIIPLVFVKHGEFGGSDDQAKKEITKIDSNYKPWFSPIWEPPSAEIESLLFALQAAIGSGVVCFYFGYTKGKAKKDVGKRP</sequence>
<dbReference type="Proteomes" id="UP000199087">
    <property type="component" value="Unassembled WGS sequence"/>
</dbReference>
<evidence type="ECO:0000256" key="3">
    <source>
        <dbReference type="ARBA" id="ARBA00022475"/>
    </source>
</evidence>
<dbReference type="GO" id="GO:0005886">
    <property type="term" value="C:plasma membrane"/>
    <property type="evidence" value="ECO:0007669"/>
    <property type="project" value="UniProtKB-SubCell"/>
</dbReference>
<evidence type="ECO:0000256" key="8">
    <source>
        <dbReference type="ARBA" id="ARBA00023136"/>
    </source>
</evidence>
<dbReference type="RefSeq" id="WP_090638908.1">
    <property type="nucleotide sequence ID" value="NZ_CVRB01000005.1"/>
</dbReference>
<evidence type="ECO:0000256" key="5">
    <source>
        <dbReference type="ARBA" id="ARBA00022692"/>
    </source>
</evidence>
<evidence type="ECO:0000256" key="2">
    <source>
        <dbReference type="ARBA" id="ARBA00022448"/>
    </source>
</evidence>
<keyword evidence="1 10" id="KW-0171">Cobalt transport</keyword>
<comment type="pathway">
    <text evidence="10">Cofactor biosynthesis; adenosylcobalamin biosynthesis.</text>
</comment>
<dbReference type="PANTHER" id="PTHR38662">
    <property type="entry name" value="COBALT TRANSPORT PROTEIN CBIN"/>
    <property type="match status" value="1"/>
</dbReference>
<dbReference type="GO" id="GO:0015087">
    <property type="term" value="F:cobalt ion transmembrane transporter activity"/>
    <property type="evidence" value="ECO:0007669"/>
    <property type="project" value="UniProtKB-UniRule"/>
</dbReference>
<dbReference type="EMBL" id="CVRB01000005">
    <property type="protein sequence ID" value="CRK84705.1"/>
    <property type="molecule type" value="Genomic_DNA"/>
</dbReference>
<dbReference type="Pfam" id="PF02553">
    <property type="entry name" value="CbiN"/>
    <property type="match status" value="1"/>
</dbReference>
<feature type="transmembrane region" description="Helical" evidence="10">
    <location>
        <begin position="12"/>
        <end position="32"/>
    </location>
</feature>
<dbReference type="NCBIfam" id="TIGR01165">
    <property type="entry name" value="cbiN"/>
    <property type="match status" value="1"/>
</dbReference>
<keyword evidence="8 10" id="KW-0472">Membrane</keyword>
<comment type="subunit">
    <text evidence="10">Forms an energy-coupling factor (ECF) transporter complex composed of an ATP-binding protein (A component, CbiO), a transmembrane protein (T component, CbiQ) and 2 possible substrate-capture proteins (S components, CbiM and CbiN) of unknown stoichimetry.</text>
</comment>
<dbReference type="STRING" id="1499688.BN000_04751"/>
<comment type="subcellular location">
    <subcellularLocation>
        <location evidence="10">Cell membrane</location>
        <topology evidence="10">Multi-pass membrane protein</topology>
    </subcellularLocation>
</comment>
<keyword evidence="7 10" id="KW-0406">Ion transport</keyword>
<dbReference type="InterPro" id="IPR003705">
    <property type="entry name" value="CbiN"/>
</dbReference>
<dbReference type="OrthoDB" id="1551318at2"/>
<keyword evidence="2 10" id="KW-0813">Transport</keyword>
<evidence type="ECO:0000256" key="10">
    <source>
        <dbReference type="HAMAP-Rule" id="MF_00330"/>
    </source>
</evidence>
<evidence type="ECO:0000256" key="9">
    <source>
        <dbReference type="ARBA" id="ARBA00023285"/>
    </source>
</evidence>
<feature type="transmembrane region" description="Helical" evidence="10">
    <location>
        <begin position="73"/>
        <end position="92"/>
    </location>
</feature>
<evidence type="ECO:0000256" key="6">
    <source>
        <dbReference type="ARBA" id="ARBA00022989"/>
    </source>
</evidence>
<dbReference type="GO" id="GO:0009236">
    <property type="term" value="P:cobalamin biosynthetic process"/>
    <property type="evidence" value="ECO:0007669"/>
    <property type="project" value="UniProtKB-UniRule"/>
</dbReference>
<proteinExistence type="inferred from homology"/>
<organism evidence="11 12">
    <name type="scientific">Neobacillus massiliamazoniensis</name>
    <dbReference type="NCBI Taxonomy" id="1499688"/>
    <lineage>
        <taxon>Bacteria</taxon>
        <taxon>Bacillati</taxon>
        <taxon>Bacillota</taxon>
        <taxon>Bacilli</taxon>
        <taxon>Bacillales</taxon>
        <taxon>Bacillaceae</taxon>
        <taxon>Neobacillus</taxon>
    </lineage>
</organism>
<protein>
    <recommendedName>
        <fullName evidence="10">Cobalt transport protein CbiN</fullName>
    </recommendedName>
    <alternativeName>
        <fullName evidence="10">Energy-coupling factor transporter probable substrate-capture protein CbiN</fullName>
        <shortName evidence="10">ECF transporter S component CbiN</shortName>
    </alternativeName>
</protein>